<accession>A0A109FQR7</accession>
<dbReference type="InterPro" id="IPR036390">
    <property type="entry name" value="WH_DNA-bd_sf"/>
</dbReference>
<dbReference type="FunFam" id="3.40.190.290:FF:000012">
    <property type="entry name" value="Transcriptional regulator, LysR family"/>
    <property type="match status" value="1"/>
</dbReference>
<dbReference type="SUPFAM" id="SSF46785">
    <property type="entry name" value="Winged helix' DNA-binding domain"/>
    <property type="match status" value="1"/>
</dbReference>
<evidence type="ECO:0000256" key="3">
    <source>
        <dbReference type="ARBA" id="ARBA00023125"/>
    </source>
</evidence>
<reference evidence="7" key="1">
    <citation type="submission" date="2016-01" db="EMBL/GenBank/DDBJ databases">
        <authorList>
            <person name="Gamez R.M."/>
            <person name="Rodriguez F."/>
            <person name="Bernal J.F."/>
            <person name="Agarwala R."/>
            <person name="Landsman D."/>
            <person name="Marino-Ramirez L."/>
        </authorList>
    </citation>
    <scope>NUCLEOTIDE SEQUENCE [LARGE SCALE GENOMIC DNA]</scope>
    <source>
        <strain evidence="7">Ps006</strain>
    </source>
</reference>
<sequence>MTTERYDQLAIFSIVAQERSFTRAAAKLGMSQPALSRAMRQLEDRLGVRLLARTTRSVSATEAGEHLLRVIAPRFEEIDSELALLSEFRDRPMGKLRINAGEHSAISVLQPVLVKLLPDNPDLNIEIIVDYGFTDIVAQGFDAGVRLGEQVAKDMIAMRIGPDMRMAVVGSPAYFARHPTPLTPNDLMAHNCITLRMPTHGGLYAWEFEKNGQAINVRVEGQLVFNTIAMRLDATLQGLGLANMPEDLVHEHVAQGRLIRVLEDWCEPFCGYHLYYPSRRQSSPAFTLLREALRYRG</sequence>
<evidence type="ECO:0000313" key="7">
    <source>
        <dbReference type="Proteomes" id="UP000067111"/>
    </source>
</evidence>
<dbReference type="RefSeq" id="WP_060752701.1">
    <property type="nucleotide sequence ID" value="NZ_JBKQAR010000001.1"/>
</dbReference>
<dbReference type="GO" id="GO:0003700">
    <property type="term" value="F:DNA-binding transcription factor activity"/>
    <property type="evidence" value="ECO:0007669"/>
    <property type="project" value="InterPro"/>
</dbReference>
<keyword evidence="2" id="KW-0805">Transcription regulation</keyword>
<dbReference type="InterPro" id="IPR005119">
    <property type="entry name" value="LysR_subst-bd"/>
</dbReference>
<keyword evidence="4" id="KW-0804">Transcription</keyword>
<organism evidence="6 7">
    <name type="scientific">Pseudomonas palleroniana</name>
    <dbReference type="NCBI Taxonomy" id="191390"/>
    <lineage>
        <taxon>Bacteria</taxon>
        <taxon>Pseudomonadati</taxon>
        <taxon>Pseudomonadota</taxon>
        <taxon>Gammaproteobacteria</taxon>
        <taxon>Pseudomonadales</taxon>
        <taxon>Pseudomonadaceae</taxon>
        <taxon>Pseudomonas</taxon>
    </lineage>
</organism>
<dbReference type="FunFam" id="1.10.10.10:FF:000001">
    <property type="entry name" value="LysR family transcriptional regulator"/>
    <property type="match status" value="1"/>
</dbReference>
<dbReference type="OrthoDB" id="9813056at2"/>
<dbReference type="EMBL" id="LRMR01000003">
    <property type="protein sequence ID" value="KWU52758.1"/>
    <property type="molecule type" value="Genomic_DNA"/>
</dbReference>
<dbReference type="GO" id="GO:0043565">
    <property type="term" value="F:sequence-specific DNA binding"/>
    <property type="evidence" value="ECO:0007669"/>
    <property type="project" value="TreeGrafter"/>
</dbReference>
<dbReference type="Gene3D" id="1.10.10.10">
    <property type="entry name" value="Winged helix-like DNA-binding domain superfamily/Winged helix DNA-binding domain"/>
    <property type="match status" value="1"/>
</dbReference>
<keyword evidence="3" id="KW-0238">DNA-binding</keyword>
<evidence type="ECO:0000256" key="1">
    <source>
        <dbReference type="ARBA" id="ARBA00009437"/>
    </source>
</evidence>
<dbReference type="PRINTS" id="PR00039">
    <property type="entry name" value="HTHLYSR"/>
</dbReference>
<dbReference type="Gene3D" id="3.40.190.290">
    <property type="match status" value="1"/>
</dbReference>
<dbReference type="AlphaFoldDB" id="A0A109FQR7"/>
<dbReference type="Pfam" id="PF03466">
    <property type="entry name" value="LysR_substrate"/>
    <property type="match status" value="1"/>
</dbReference>
<dbReference type="Pfam" id="PF00126">
    <property type="entry name" value="HTH_1"/>
    <property type="match status" value="1"/>
</dbReference>
<comment type="similarity">
    <text evidence="1">Belongs to the LysR transcriptional regulatory family.</text>
</comment>
<dbReference type="PANTHER" id="PTHR30537">
    <property type="entry name" value="HTH-TYPE TRANSCRIPTIONAL REGULATOR"/>
    <property type="match status" value="1"/>
</dbReference>
<dbReference type="PANTHER" id="PTHR30537:SF1">
    <property type="entry name" value="HTH-TYPE TRANSCRIPTIONAL REGULATOR PGRR"/>
    <property type="match status" value="1"/>
</dbReference>
<dbReference type="GO" id="GO:0006351">
    <property type="term" value="P:DNA-templated transcription"/>
    <property type="evidence" value="ECO:0007669"/>
    <property type="project" value="TreeGrafter"/>
</dbReference>
<feature type="domain" description="HTH lysR-type" evidence="5">
    <location>
        <begin position="1"/>
        <end position="61"/>
    </location>
</feature>
<name>A0A109FQR7_9PSED</name>
<proteinExistence type="inferred from homology"/>
<dbReference type="CDD" id="cd08474">
    <property type="entry name" value="PBP2_CrgA_like_5"/>
    <property type="match status" value="1"/>
</dbReference>
<protein>
    <submittedName>
        <fullName evidence="6">LysR family transcriptional regulator</fullName>
    </submittedName>
</protein>
<dbReference type="Proteomes" id="UP000067111">
    <property type="component" value="Unassembled WGS sequence"/>
</dbReference>
<dbReference type="InterPro" id="IPR036388">
    <property type="entry name" value="WH-like_DNA-bd_sf"/>
</dbReference>
<comment type="caution">
    <text evidence="6">The sequence shown here is derived from an EMBL/GenBank/DDBJ whole genome shotgun (WGS) entry which is preliminary data.</text>
</comment>
<evidence type="ECO:0000259" key="5">
    <source>
        <dbReference type="PROSITE" id="PS50931"/>
    </source>
</evidence>
<evidence type="ECO:0000256" key="2">
    <source>
        <dbReference type="ARBA" id="ARBA00023015"/>
    </source>
</evidence>
<dbReference type="InterPro" id="IPR000847">
    <property type="entry name" value="LysR_HTH_N"/>
</dbReference>
<dbReference type="SUPFAM" id="SSF53850">
    <property type="entry name" value="Periplasmic binding protein-like II"/>
    <property type="match status" value="1"/>
</dbReference>
<evidence type="ECO:0000313" key="6">
    <source>
        <dbReference type="EMBL" id="KWU52758.1"/>
    </source>
</evidence>
<evidence type="ECO:0000256" key="4">
    <source>
        <dbReference type="ARBA" id="ARBA00023163"/>
    </source>
</evidence>
<dbReference type="PROSITE" id="PS50931">
    <property type="entry name" value="HTH_LYSR"/>
    <property type="match status" value="1"/>
</dbReference>
<gene>
    <name evidence="6" type="ORF">AWV77_02505</name>
</gene>
<dbReference type="InterPro" id="IPR058163">
    <property type="entry name" value="LysR-type_TF_proteobact-type"/>
</dbReference>